<feature type="non-terminal residue" evidence="2">
    <location>
        <position position="1"/>
    </location>
</feature>
<dbReference type="Gramene" id="KMS64543">
    <property type="protein sequence ID" value="KMS64543"/>
    <property type="gene ID" value="BVRB_019210"/>
</dbReference>
<gene>
    <name evidence="2" type="ORF">BVRB_019210</name>
</gene>
<accession>A0A0J7YN45</accession>
<dbReference type="Proteomes" id="UP000035740">
    <property type="component" value="Unassembled WGS sequence"/>
</dbReference>
<dbReference type="AlphaFoldDB" id="A0A0J7YN45"/>
<protein>
    <submittedName>
        <fullName evidence="2">Uncharacterized protein</fullName>
    </submittedName>
</protein>
<dbReference type="EMBL" id="KQ128806">
    <property type="protein sequence ID" value="KMS64543.1"/>
    <property type="molecule type" value="Genomic_DNA"/>
</dbReference>
<evidence type="ECO:0000256" key="1">
    <source>
        <dbReference type="SAM" id="MobiDB-lite"/>
    </source>
</evidence>
<proteinExistence type="predicted"/>
<evidence type="ECO:0000313" key="3">
    <source>
        <dbReference type="Proteomes" id="UP000035740"/>
    </source>
</evidence>
<organism evidence="2 3">
    <name type="scientific">Beta vulgaris subsp. vulgaris</name>
    <name type="common">Beet</name>
    <dbReference type="NCBI Taxonomy" id="3555"/>
    <lineage>
        <taxon>Eukaryota</taxon>
        <taxon>Viridiplantae</taxon>
        <taxon>Streptophyta</taxon>
        <taxon>Embryophyta</taxon>
        <taxon>Tracheophyta</taxon>
        <taxon>Spermatophyta</taxon>
        <taxon>Magnoliopsida</taxon>
        <taxon>eudicotyledons</taxon>
        <taxon>Gunneridae</taxon>
        <taxon>Pentapetalae</taxon>
        <taxon>Caryophyllales</taxon>
        <taxon>Chenopodiaceae</taxon>
        <taxon>Betoideae</taxon>
        <taxon>Beta</taxon>
    </lineage>
</organism>
<reference evidence="2 3" key="1">
    <citation type="journal article" date="2014" name="Nature">
        <title>The genome of the recently domesticated crop plant sugar beet (Beta vulgaris).</title>
        <authorList>
            <person name="Dohm J.C."/>
            <person name="Minoche A.E."/>
            <person name="Holtgrawe D."/>
            <person name="Capella-Gutierrez S."/>
            <person name="Zakrzewski F."/>
            <person name="Tafer H."/>
            <person name="Rupp O."/>
            <person name="Sorensen T.R."/>
            <person name="Stracke R."/>
            <person name="Reinhardt R."/>
            <person name="Goesmann A."/>
            <person name="Kraft T."/>
            <person name="Schulz B."/>
            <person name="Stadler P.F."/>
            <person name="Schmidt T."/>
            <person name="Gabaldon T."/>
            <person name="Lehrach H."/>
            <person name="Weisshaar B."/>
            <person name="Himmelbauer H."/>
        </authorList>
    </citation>
    <scope>NUCLEOTIDE SEQUENCE [LARGE SCALE GENOMIC DNA]</scope>
    <source>
        <tissue evidence="2">Taproot</tissue>
    </source>
</reference>
<feature type="region of interest" description="Disordered" evidence="1">
    <location>
        <begin position="130"/>
        <end position="149"/>
    </location>
</feature>
<keyword evidence="3" id="KW-1185">Reference proteome</keyword>
<sequence length="184" mass="21130">MINHMRDMYYSEELLLEGKTVPDFIDDIVEASGINAFDWEPWVSEEPYQILLALIHLPQTPKYQILHDKYANVVLPTGEWNRDNHEFQGVWLATILHFGTELMYIEIDGAQRGGDAIDIDLPSPVSTISSVDNMGYEGSSEPDSPEYTRREYPGQYDYMAIDELENVMEAGYPEFEVSSNQRNI</sequence>
<evidence type="ECO:0000313" key="2">
    <source>
        <dbReference type="EMBL" id="KMS64543.1"/>
    </source>
</evidence>
<name>A0A0J7YN45_BETVV</name>